<dbReference type="PROSITE" id="PS51057">
    <property type="entry name" value="PAIRED_2"/>
    <property type="match status" value="1"/>
</dbReference>
<dbReference type="SMART" id="SM00351">
    <property type="entry name" value="PAX"/>
    <property type="match status" value="1"/>
</dbReference>
<evidence type="ECO:0000313" key="11">
    <source>
        <dbReference type="Proteomes" id="UP000274131"/>
    </source>
</evidence>
<dbReference type="InterPro" id="IPR043565">
    <property type="entry name" value="PAX_fam"/>
</dbReference>
<keyword evidence="5" id="KW-0238">DNA-binding</keyword>
<evidence type="ECO:0000256" key="2">
    <source>
        <dbReference type="ARBA" id="ARBA00022473"/>
    </source>
</evidence>
<feature type="compositionally biased region" description="Polar residues" evidence="8">
    <location>
        <begin position="218"/>
        <end position="234"/>
    </location>
</feature>
<dbReference type="EMBL" id="UXUI01010382">
    <property type="protein sequence ID" value="VDD95168.1"/>
    <property type="molecule type" value="Genomic_DNA"/>
</dbReference>
<dbReference type="PANTHER" id="PTHR45636">
    <property type="entry name" value="PAIRED BOX PROTEIN PAX-6-RELATED-RELATED"/>
    <property type="match status" value="1"/>
</dbReference>
<proteinExistence type="predicted"/>
<evidence type="ECO:0000256" key="6">
    <source>
        <dbReference type="ARBA" id="ARBA00023163"/>
    </source>
</evidence>
<evidence type="ECO:0000256" key="5">
    <source>
        <dbReference type="ARBA" id="ARBA00023125"/>
    </source>
</evidence>
<organism evidence="12">
    <name type="scientific">Enterobius vermicularis</name>
    <name type="common">Human pinworm</name>
    <dbReference type="NCBI Taxonomy" id="51028"/>
    <lineage>
        <taxon>Eukaryota</taxon>
        <taxon>Metazoa</taxon>
        <taxon>Ecdysozoa</taxon>
        <taxon>Nematoda</taxon>
        <taxon>Chromadorea</taxon>
        <taxon>Rhabditida</taxon>
        <taxon>Spirurina</taxon>
        <taxon>Oxyuridomorpha</taxon>
        <taxon>Oxyuroidea</taxon>
        <taxon>Oxyuridae</taxon>
        <taxon>Enterobius</taxon>
    </lineage>
</organism>
<evidence type="ECO:0000313" key="10">
    <source>
        <dbReference type="EMBL" id="VDD95168.1"/>
    </source>
</evidence>
<dbReference type="InterPro" id="IPR001523">
    <property type="entry name" value="Paired_dom"/>
</dbReference>
<dbReference type="InterPro" id="IPR036388">
    <property type="entry name" value="WH-like_DNA-bd_sf"/>
</dbReference>
<dbReference type="Gene3D" id="1.10.10.10">
    <property type="entry name" value="Winged helix-like DNA-binding domain superfamily/Winged helix DNA-binding domain"/>
    <property type="match status" value="1"/>
</dbReference>
<evidence type="ECO:0000256" key="4">
    <source>
        <dbReference type="ARBA" id="ARBA00023015"/>
    </source>
</evidence>
<evidence type="ECO:0000256" key="7">
    <source>
        <dbReference type="ARBA" id="ARBA00023242"/>
    </source>
</evidence>
<evidence type="ECO:0000256" key="1">
    <source>
        <dbReference type="ARBA" id="ARBA00004123"/>
    </source>
</evidence>
<reference evidence="12" key="1">
    <citation type="submission" date="2017-02" db="UniProtKB">
        <authorList>
            <consortium name="WormBaseParasite"/>
        </authorList>
    </citation>
    <scope>IDENTIFICATION</scope>
</reference>
<dbReference type="InterPro" id="IPR009057">
    <property type="entry name" value="Homeodomain-like_sf"/>
</dbReference>
<dbReference type="Pfam" id="PF00292">
    <property type="entry name" value="PAX"/>
    <property type="match status" value="1"/>
</dbReference>
<dbReference type="Proteomes" id="UP000274131">
    <property type="component" value="Unassembled WGS sequence"/>
</dbReference>
<evidence type="ECO:0000256" key="3">
    <source>
        <dbReference type="ARBA" id="ARBA00022724"/>
    </source>
</evidence>
<dbReference type="WBParaSite" id="EVEC_0001057401-mRNA-1">
    <property type="protein sequence ID" value="EVEC_0001057401-mRNA-1"/>
    <property type="gene ID" value="EVEC_0001057401"/>
</dbReference>
<dbReference type="PRINTS" id="PR00027">
    <property type="entry name" value="PAIREDBOX"/>
</dbReference>
<dbReference type="GO" id="GO:0000981">
    <property type="term" value="F:DNA-binding transcription factor activity, RNA polymerase II-specific"/>
    <property type="evidence" value="ECO:0007669"/>
    <property type="project" value="TreeGrafter"/>
</dbReference>
<feature type="domain" description="Paired" evidence="9">
    <location>
        <begin position="229"/>
        <end position="357"/>
    </location>
</feature>
<evidence type="ECO:0000256" key="8">
    <source>
        <dbReference type="SAM" id="MobiDB-lite"/>
    </source>
</evidence>
<accession>A0A0N4VIC1</accession>
<dbReference type="GO" id="GO:0005634">
    <property type="term" value="C:nucleus"/>
    <property type="evidence" value="ECO:0007669"/>
    <property type="project" value="UniProtKB-SubCell"/>
</dbReference>
<dbReference type="GO" id="GO:0000978">
    <property type="term" value="F:RNA polymerase II cis-regulatory region sequence-specific DNA binding"/>
    <property type="evidence" value="ECO:0007669"/>
    <property type="project" value="TreeGrafter"/>
</dbReference>
<feature type="region of interest" description="Disordered" evidence="8">
    <location>
        <begin position="217"/>
        <end position="243"/>
    </location>
</feature>
<protein>
    <submittedName>
        <fullName evidence="12">Paired domain-containing protein</fullName>
    </submittedName>
</protein>
<gene>
    <name evidence="10" type="ORF">EVEC_LOCUS9919</name>
</gene>
<evidence type="ECO:0000313" key="12">
    <source>
        <dbReference type="WBParaSite" id="EVEC_0001057401-mRNA-1"/>
    </source>
</evidence>
<dbReference type="PANTHER" id="PTHR45636:SF42">
    <property type="entry name" value="PROTEIN CBR-NPAX-1"/>
    <property type="match status" value="1"/>
</dbReference>
<keyword evidence="4" id="KW-0805">Transcription regulation</keyword>
<dbReference type="STRING" id="51028.A0A0N4VIC1"/>
<comment type="subcellular location">
    <subcellularLocation>
        <location evidence="1">Nucleus</location>
    </subcellularLocation>
</comment>
<keyword evidence="7" id="KW-0539">Nucleus</keyword>
<dbReference type="AlphaFoldDB" id="A0A0N4VIC1"/>
<reference evidence="10 11" key="2">
    <citation type="submission" date="2018-10" db="EMBL/GenBank/DDBJ databases">
        <authorList>
            <consortium name="Pathogen Informatics"/>
        </authorList>
    </citation>
    <scope>NUCLEOTIDE SEQUENCE [LARGE SCALE GENOMIC DNA]</scope>
</reference>
<dbReference type="SUPFAM" id="SSF46689">
    <property type="entry name" value="Homeodomain-like"/>
    <property type="match status" value="1"/>
</dbReference>
<evidence type="ECO:0000259" key="9">
    <source>
        <dbReference type="PROSITE" id="PS51057"/>
    </source>
</evidence>
<keyword evidence="11" id="KW-1185">Reference proteome</keyword>
<keyword evidence="3" id="KW-0563">Paired box</keyword>
<dbReference type="OrthoDB" id="5830779at2759"/>
<keyword evidence="2" id="KW-0217">Developmental protein</keyword>
<sequence length="357" mass="40827">MQVHQLKGICTKNKCSKKYCRLKYSKKLALIRSVNCAGLHGRSQEMALTLDGTIAKPYPVYPTVISKCETPTELMTQFYFTVELLLRPYRYLPFTCKIHIPKTGARESFFLKLQFMQLHYNSRVSMTIFKQNRGANEIAYLVQQIIVTALWNSSFISMSQQFLSLKKSFEEPTKIEIMPYCNLPSQSCFVPYPPTTQPATVRQNSQTSNESYAKEQLHTLSRSHSSPNISSTKNKLGRMYNPGRPLAMADRQKILHLYEKGHKISHIARIIGVTHSCVSKIMTRYRRTGSMHPRSTNNGRQRLSDTYLSLLDSEAERKLSCGTENPSSCLVGGEYSVRKLKIVRRRDLYQATSVLIS</sequence>
<name>A0A0N4VIC1_ENTVE</name>
<keyword evidence="6" id="KW-0804">Transcription</keyword>